<dbReference type="PANTHER" id="PTHR10366:SF564">
    <property type="entry name" value="STEROL-4-ALPHA-CARBOXYLATE 3-DEHYDROGENASE, DECARBOXYLATING"/>
    <property type="match status" value="1"/>
</dbReference>
<evidence type="ECO:0000313" key="4">
    <source>
        <dbReference type="Proteomes" id="UP000051884"/>
    </source>
</evidence>
<gene>
    <name evidence="3" type="ORF">IV59_GL001576</name>
</gene>
<dbReference type="Gene3D" id="3.40.50.720">
    <property type="entry name" value="NAD(P)-binding Rossmann-like Domain"/>
    <property type="match status" value="1"/>
</dbReference>
<dbReference type="InterPro" id="IPR050425">
    <property type="entry name" value="NAD(P)_dehydrat-like"/>
</dbReference>
<dbReference type="CDD" id="cd05227">
    <property type="entry name" value="AR_SDR_e"/>
    <property type="match status" value="1"/>
</dbReference>
<evidence type="ECO:0000256" key="1">
    <source>
        <dbReference type="ARBA" id="ARBA00023002"/>
    </source>
</evidence>
<dbReference type="SUPFAM" id="SSF51735">
    <property type="entry name" value="NAD(P)-binding Rossmann-fold domains"/>
    <property type="match status" value="1"/>
</dbReference>
<dbReference type="Proteomes" id="UP000051884">
    <property type="component" value="Unassembled WGS sequence"/>
</dbReference>
<comment type="caution">
    <text evidence="3">The sequence shown here is derived from an EMBL/GenBank/DDBJ whole genome shotgun (WGS) entry which is preliminary data.</text>
</comment>
<reference evidence="3 4" key="1">
    <citation type="journal article" date="2015" name="Genome Announc.">
        <title>Expanding the biotechnology potential of lactobacilli through comparative genomics of 213 strains and associated genera.</title>
        <authorList>
            <person name="Sun Z."/>
            <person name="Harris H.M."/>
            <person name="McCann A."/>
            <person name="Guo C."/>
            <person name="Argimon S."/>
            <person name="Zhang W."/>
            <person name="Yang X."/>
            <person name="Jeffery I.B."/>
            <person name="Cooney J.C."/>
            <person name="Kagawa T.F."/>
            <person name="Liu W."/>
            <person name="Song Y."/>
            <person name="Salvetti E."/>
            <person name="Wrobel A."/>
            <person name="Rasinkangas P."/>
            <person name="Parkhill J."/>
            <person name="Rea M.C."/>
            <person name="O'Sullivan O."/>
            <person name="Ritari J."/>
            <person name="Douillard F.P."/>
            <person name="Paul Ross R."/>
            <person name="Yang R."/>
            <person name="Briner A.E."/>
            <person name="Felis G.E."/>
            <person name="de Vos W.M."/>
            <person name="Barrangou R."/>
            <person name="Klaenhammer T.R."/>
            <person name="Caufield P.W."/>
            <person name="Cui Y."/>
            <person name="Zhang H."/>
            <person name="O'Toole P.W."/>
        </authorList>
    </citation>
    <scope>NUCLEOTIDE SEQUENCE [LARGE SCALE GENOMIC DNA]</scope>
    <source>
        <strain evidence="3 4">DSM 26202</strain>
    </source>
</reference>
<feature type="domain" description="3-beta hydroxysteroid dehydrogenase/isomerase" evidence="2">
    <location>
        <begin position="10"/>
        <end position="245"/>
    </location>
</feature>
<keyword evidence="4" id="KW-1185">Reference proteome</keyword>
<accession>A0ABR5Q4T7</accession>
<dbReference type="InterPro" id="IPR002225">
    <property type="entry name" value="3Beta_OHSteriod_DH/Estase"/>
</dbReference>
<organism evidence="3 4">
    <name type="scientific">Paucilactobacillus hokkaidonensis</name>
    <dbReference type="NCBI Taxonomy" id="1193095"/>
    <lineage>
        <taxon>Bacteria</taxon>
        <taxon>Bacillati</taxon>
        <taxon>Bacillota</taxon>
        <taxon>Bacilli</taxon>
        <taxon>Lactobacillales</taxon>
        <taxon>Lactobacillaceae</taxon>
        <taxon>Paucilactobacillus</taxon>
    </lineage>
</organism>
<dbReference type="EMBL" id="JQCH01000038">
    <property type="protein sequence ID" value="KRO07963.1"/>
    <property type="molecule type" value="Genomic_DNA"/>
</dbReference>
<proteinExistence type="predicted"/>
<evidence type="ECO:0000259" key="2">
    <source>
        <dbReference type="Pfam" id="PF01073"/>
    </source>
</evidence>
<dbReference type="PANTHER" id="PTHR10366">
    <property type="entry name" value="NAD DEPENDENT EPIMERASE/DEHYDRATASE"/>
    <property type="match status" value="1"/>
</dbReference>
<dbReference type="InterPro" id="IPR036291">
    <property type="entry name" value="NAD(P)-bd_dom_sf"/>
</dbReference>
<dbReference type="Pfam" id="PF01073">
    <property type="entry name" value="3Beta_HSD"/>
    <property type="match status" value="1"/>
</dbReference>
<evidence type="ECO:0000313" key="3">
    <source>
        <dbReference type="EMBL" id="KRO07963.1"/>
    </source>
</evidence>
<protein>
    <recommendedName>
        <fullName evidence="2">3-beta hydroxysteroid dehydrogenase/isomerase domain-containing protein</fullName>
    </recommendedName>
</protein>
<name>A0ABR5Q4T7_9LACO</name>
<sequence length="349" mass="38479">MEEIMKQTVLVTGGNGFLGLNIIAQLLTHGYAVRTTLRNLDKQTEVINTLKQNKITGLDQLNFVQADLSQDAGWNDAMQGITYVLSVASPVFMDIPRHPEEMDQAAKKGIIRILKAADAAQVTRIVMTANFGAVGFSNKNKQSITTEADWTNPDEPGLSPYEKSKLLAEQAAWQFIKSTNSAMEFTTINPVAILGPSLNQHISGSFGIIKGIVTVTGSMKRLPNIALNVIDVRDVADLHIRAMTDPKANGQRFIASADGQISFPEIANLIRRQRPQLAKRISTKTMPDWLINVAAPFSKQAKEAQLLLQMNRHVSNQKAKKFLNWQPANNNEAVILATVDYLAKYSLLD</sequence>
<keyword evidence="1" id="KW-0560">Oxidoreductase</keyword>